<dbReference type="OrthoDB" id="7818056at2"/>
<gene>
    <name evidence="9" type="ORF">EOI86_01235</name>
</gene>
<dbReference type="InterPro" id="IPR000620">
    <property type="entry name" value="EamA_dom"/>
</dbReference>
<feature type="domain" description="EamA" evidence="8">
    <location>
        <begin position="151"/>
        <end position="278"/>
    </location>
</feature>
<evidence type="ECO:0000256" key="2">
    <source>
        <dbReference type="ARBA" id="ARBA00009853"/>
    </source>
</evidence>
<dbReference type="GO" id="GO:0016020">
    <property type="term" value="C:membrane"/>
    <property type="evidence" value="ECO:0007669"/>
    <property type="project" value="UniProtKB-SubCell"/>
</dbReference>
<dbReference type="PANTHER" id="PTHR22911:SF6">
    <property type="entry name" value="SOLUTE CARRIER FAMILY 35 MEMBER G1"/>
    <property type="match status" value="1"/>
</dbReference>
<keyword evidence="3 6" id="KW-0812">Transmembrane</keyword>
<dbReference type="Pfam" id="PF00892">
    <property type="entry name" value="EamA"/>
    <property type="match status" value="2"/>
</dbReference>
<evidence type="ECO:0000256" key="1">
    <source>
        <dbReference type="ARBA" id="ARBA00004141"/>
    </source>
</evidence>
<evidence type="ECO:0000256" key="6">
    <source>
        <dbReference type="SAM" id="Phobius"/>
    </source>
</evidence>
<reference evidence="10" key="1">
    <citation type="submission" date="2019-01" db="EMBL/GenBank/DDBJ databases">
        <title>Gri0909 isolated from a small marine red alga.</title>
        <authorList>
            <person name="Kim J."/>
            <person name="Jeong S.E."/>
            <person name="Jeon C.O."/>
        </authorList>
    </citation>
    <scope>NUCLEOTIDE SEQUENCE [LARGE SCALE GENOMIC DNA]</scope>
    <source>
        <strain evidence="10">Gri0909</strain>
    </source>
</reference>
<dbReference type="EMBL" id="SADE01000001">
    <property type="protein sequence ID" value="RVU37959.1"/>
    <property type="molecule type" value="Genomic_DNA"/>
</dbReference>
<keyword evidence="7" id="KW-0732">Signal</keyword>
<organism evidence="9 10">
    <name type="scientific">Hwanghaeella grinnelliae</name>
    <dbReference type="NCBI Taxonomy" id="2500179"/>
    <lineage>
        <taxon>Bacteria</taxon>
        <taxon>Pseudomonadati</taxon>
        <taxon>Pseudomonadota</taxon>
        <taxon>Alphaproteobacteria</taxon>
        <taxon>Rhodospirillales</taxon>
        <taxon>Rhodospirillaceae</taxon>
        <taxon>Hwanghaeella</taxon>
    </lineage>
</organism>
<sequence>MTNNLKGAVFIILSCGFIAATSAIAKQLGPEGGAGLHPLQVSFGRFLFGFLTLLPIALITRPTFSGTKWTLHVSRSIFGWAGVSSMFAAVALMPLAEATAISFLSPFFTMILAILFLGERAGPWRWGAAAVAFTGVLILTQPGTSAFQPSALIALMAAMFMGAELTLIKRLTGTEPLLRILLINNFIGTVISGCAAYAFWEPVSMPQWGMLAAIGIIMVTAQSLFVRGMRLGEANYVAPFMYTTLLYAALYGVLFFGEMPSAPTFGGAALILTGAAVLGWRERRAAVKEPVAIPFPDR</sequence>
<dbReference type="AlphaFoldDB" id="A0A437QTZ6"/>
<feature type="transmembrane region" description="Helical" evidence="6">
    <location>
        <begin position="237"/>
        <end position="256"/>
    </location>
</feature>
<dbReference type="SUPFAM" id="SSF103481">
    <property type="entry name" value="Multidrug resistance efflux transporter EmrE"/>
    <property type="match status" value="2"/>
</dbReference>
<evidence type="ECO:0000256" key="5">
    <source>
        <dbReference type="ARBA" id="ARBA00023136"/>
    </source>
</evidence>
<evidence type="ECO:0000313" key="9">
    <source>
        <dbReference type="EMBL" id="RVU37959.1"/>
    </source>
</evidence>
<keyword evidence="4 6" id="KW-1133">Transmembrane helix</keyword>
<evidence type="ECO:0000259" key="8">
    <source>
        <dbReference type="Pfam" id="PF00892"/>
    </source>
</evidence>
<feature type="transmembrane region" description="Helical" evidence="6">
    <location>
        <begin position="180"/>
        <end position="200"/>
    </location>
</feature>
<dbReference type="InterPro" id="IPR037185">
    <property type="entry name" value="EmrE-like"/>
</dbReference>
<evidence type="ECO:0000256" key="3">
    <source>
        <dbReference type="ARBA" id="ARBA00022692"/>
    </source>
</evidence>
<dbReference type="PANTHER" id="PTHR22911">
    <property type="entry name" value="ACYL-MALONYL CONDENSING ENZYME-RELATED"/>
    <property type="match status" value="1"/>
</dbReference>
<comment type="subcellular location">
    <subcellularLocation>
        <location evidence="1">Membrane</location>
        <topology evidence="1">Multi-pass membrane protein</topology>
    </subcellularLocation>
</comment>
<feature type="domain" description="EamA" evidence="8">
    <location>
        <begin position="6"/>
        <end position="140"/>
    </location>
</feature>
<dbReference type="Proteomes" id="UP000287447">
    <property type="component" value="Unassembled WGS sequence"/>
</dbReference>
<feature type="signal peptide" evidence="7">
    <location>
        <begin position="1"/>
        <end position="25"/>
    </location>
</feature>
<accession>A0A437QTZ6</accession>
<comment type="caution">
    <text evidence="9">The sequence shown here is derived from an EMBL/GenBank/DDBJ whole genome shotgun (WGS) entry which is preliminary data.</text>
</comment>
<comment type="similarity">
    <text evidence="2">Belongs to the drug/metabolite transporter (DMT) superfamily. 10 TMS drug/metabolite exporter (DME) (TC 2.A.7.3) family.</text>
</comment>
<feature type="transmembrane region" description="Helical" evidence="6">
    <location>
        <begin position="41"/>
        <end position="60"/>
    </location>
</feature>
<name>A0A437QTZ6_9PROT</name>
<feature type="transmembrane region" description="Helical" evidence="6">
    <location>
        <begin position="206"/>
        <end position="225"/>
    </location>
</feature>
<proteinExistence type="inferred from homology"/>
<feature type="chain" id="PRO_5019494862" evidence="7">
    <location>
        <begin position="26"/>
        <end position="298"/>
    </location>
</feature>
<evidence type="ECO:0000256" key="7">
    <source>
        <dbReference type="SAM" id="SignalP"/>
    </source>
</evidence>
<feature type="transmembrane region" description="Helical" evidence="6">
    <location>
        <begin position="262"/>
        <end position="280"/>
    </location>
</feature>
<dbReference type="RefSeq" id="WP_127763332.1">
    <property type="nucleotide sequence ID" value="NZ_SADE01000001.1"/>
</dbReference>
<feature type="transmembrane region" description="Helical" evidence="6">
    <location>
        <begin position="98"/>
        <end position="117"/>
    </location>
</feature>
<keyword evidence="10" id="KW-1185">Reference proteome</keyword>
<feature type="transmembrane region" description="Helical" evidence="6">
    <location>
        <begin position="72"/>
        <end position="92"/>
    </location>
</feature>
<feature type="transmembrane region" description="Helical" evidence="6">
    <location>
        <begin position="146"/>
        <end position="168"/>
    </location>
</feature>
<evidence type="ECO:0000256" key="4">
    <source>
        <dbReference type="ARBA" id="ARBA00022989"/>
    </source>
</evidence>
<keyword evidence="5 6" id="KW-0472">Membrane</keyword>
<evidence type="ECO:0000313" key="10">
    <source>
        <dbReference type="Proteomes" id="UP000287447"/>
    </source>
</evidence>
<feature type="transmembrane region" description="Helical" evidence="6">
    <location>
        <begin position="124"/>
        <end position="140"/>
    </location>
</feature>
<protein>
    <submittedName>
        <fullName evidence="9">DMT family transporter</fullName>
    </submittedName>
</protein>